<dbReference type="RefSeq" id="WP_183631800.1">
    <property type="nucleotide sequence ID" value="NZ_BAABLE010000011.1"/>
</dbReference>
<evidence type="ECO:0000313" key="2">
    <source>
        <dbReference type="EMBL" id="MBB4011352.1"/>
    </source>
</evidence>
<evidence type="ECO:0000313" key="3">
    <source>
        <dbReference type="Proteomes" id="UP000561045"/>
    </source>
</evidence>
<feature type="coiled-coil region" evidence="1">
    <location>
        <begin position="101"/>
        <end position="128"/>
    </location>
</feature>
<dbReference type="Proteomes" id="UP000561045">
    <property type="component" value="Unassembled WGS sequence"/>
</dbReference>
<protein>
    <submittedName>
        <fullName evidence="2">Uncharacterized protein</fullName>
    </submittedName>
</protein>
<evidence type="ECO:0000256" key="1">
    <source>
        <dbReference type="SAM" id="Coils"/>
    </source>
</evidence>
<sequence>MTRKAESKMPGRGRPEKLDEELARKIVRLIEVMPDMDVEVSWANVIALIKKKFDVDLGRRVLSMKQWGGQPLIAQAFDRAKDVQKTLRAQGKTRRHSTAPRAVLQQRLETEIAKRKAAERRIEEMALQTYDKLDTLRWTRFDLRKEAQALGGPEGAQS</sequence>
<keyword evidence="3" id="KW-1185">Reference proteome</keyword>
<gene>
    <name evidence="2" type="ORF">GGR36_000660</name>
</gene>
<reference evidence="2 3" key="1">
    <citation type="submission" date="2020-08" db="EMBL/GenBank/DDBJ databases">
        <title>Genomic Encyclopedia of Type Strains, Phase IV (KMG-IV): sequencing the most valuable type-strain genomes for metagenomic binning, comparative biology and taxonomic classification.</title>
        <authorList>
            <person name="Goeker M."/>
        </authorList>
    </citation>
    <scope>NUCLEOTIDE SEQUENCE [LARGE SCALE GENOMIC DNA]</scope>
    <source>
        <strain evidence="2 3">DSM 106739</strain>
    </source>
</reference>
<accession>A0A840BIF2</accession>
<proteinExistence type="predicted"/>
<dbReference type="AlphaFoldDB" id="A0A840BIF2"/>
<name>A0A840BIF2_9RHOO</name>
<comment type="caution">
    <text evidence="2">The sequence shown here is derived from an EMBL/GenBank/DDBJ whole genome shotgun (WGS) entry which is preliminary data.</text>
</comment>
<keyword evidence="1" id="KW-0175">Coiled coil</keyword>
<organism evidence="2 3">
    <name type="scientific">Niveibacterium umoris</name>
    <dbReference type="NCBI Taxonomy" id="1193620"/>
    <lineage>
        <taxon>Bacteria</taxon>
        <taxon>Pseudomonadati</taxon>
        <taxon>Pseudomonadota</taxon>
        <taxon>Betaproteobacteria</taxon>
        <taxon>Rhodocyclales</taxon>
        <taxon>Rhodocyclaceae</taxon>
        <taxon>Niveibacterium</taxon>
    </lineage>
</organism>
<dbReference type="EMBL" id="JACIET010000001">
    <property type="protein sequence ID" value="MBB4011352.1"/>
    <property type="molecule type" value="Genomic_DNA"/>
</dbReference>